<organism evidence="1 2">
    <name type="scientific">Canavalia gladiata</name>
    <name type="common">Sword bean</name>
    <name type="synonym">Dolichos gladiatus</name>
    <dbReference type="NCBI Taxonomy" id="3824"/>
    <lineage>
        <taxon>Eukaryota</taxon>
        <taxon>Viridiplantae</taxon>
        <taxon>Streptophyta</taxon>
        <taxon>Embryophyta</taxon>
        <taxon>Tracheophyta</taxon>
        <taxon>Spermatophyta</taxon>
        <taxon>Magnoliopsida</taxon>
        <taxon>eudicotyledons</taxon>
        <taxon>Gunneridae</taxon>
        <taxon>Pentapetalae</taxon>
        <taxon>rosids</taxon>
        <taxon>fabids</taxon>
        <taxon>Fabales</taxon>
        <taxon>Fabaceae</taxon>
        <taxon>Papilionoideae</taxon>
        <taxon>50 kb inversion clade</taxon>
        <taxon>NPAAA clade</taxon>
        <taxon>indigoferoid/millettioid clade</taxon>
        <taxon>Phaseoleae</taxon>
        <taxon>Canavalia</taxon>
    </lineage>
</organism>
<name>A0AAN9MS84_CANGL</name>
<reference evidence="1 2" key="1">
    <citation type="submission" date="2024-01" db="EMBL/GenBank/DDBJ databases">
        <title>The genomes of 5 underutilized Papilionoideae crops provide insights into root nodulation and disease resistanc.</title>
        <authorList>
            <person name="Jiang F."/>
        </authorList>
    </citation>
    <scope>NUCLEOTIDE SEQUENCE [LARGE SCALE GENOMIC DNA]</scope>
    <source>
        <strain evidence="1">LVBAO_FW01</strain>
        <tissue evidence="1">Leaves</tissue>
    </source>
</reference>
<sequence length="77" mass="9377">MYESVPVREKKELKKKLSIPQKGKRCLRVSHPFILFFSSKQICVFRRRSLTNSINHKVKEMVRMMMMMRMRNMLTWA</sequence>
<dbReference type="AlphaFoldDB" id="A0AAN9MS84"/>
<gene>
    <name evidence="1" type="ORF">VNO77_01908</name>
</gene>
<evidence type="ECO:0000313" key="2">
    <source>
        <dbReference type="Proteomes" id="UP001367508"/>
    </source>
</evidence>
<dbReference type="EMBL" id="JAYMYQ010000001">
    <property type="protein sequence ID" value="KAK7359939.1"/>
    <property type="molecule type" value="Genomic_DNA"/>
</dbReference>
<accession>A0AAN9MS84</accession>
<evidence type="ECO:0000313" key="1">
    <source>
        <dbReference type="EMBL" id="KAK7359939.1"/>
    </source>
</evidence>
<comment type="caution">
    <text evidence="1">The sequence shown here is derived from an EMBL/GenBank/DDBJ whole genome shotgun (WGS) entry which is preliminary data.</text>
</comment>
<keyword evidence="2" id="KW-1185">Reference proteome</keyword>
<protein>
    <submittedName>
        <fullName evidence="1">Uncharacterized protein</fullName>
    </submittedName>
</protein>
<proteinExistence type="predicted"/>
<dbReference type="Proteomes" id="UP001367508">
    <property type="component" value="Unassembled WGS sequence"/>
</dbReference>